<protein>
    <submittedName>
        <fullName evidence="1">Uncharacterized protein</fullName>
    </submittedName>
</protein>
<keyword evidence="2" id="KW-1185">Reference proteome</keyword>
<sequence length="495" mass="56334">MATSDRSVRHVKFTFFDNRLYDYIDGFTRKLGEARKHEANPLMKPELPHEYKRLHYYGSALYDEDEGVYKTWYSSHFYEKAMSEADKRAASYLNYAYSPDGVRFVRPELDKVPGTNIVLGEEDRTHGPSVIKDDADPDPSRRYKLAMAPYGGDCSIYMYASPDGFAWRQLFDGPVIKVHSDCHIGFYRDPDTGLYRISFRTRIPDRRVWIAESADLAHWSRPVLAIEPDQLDDCDVQFYGMQMTPYGAYTIGLLSMYYTYDYKTDPRYNKMAGTMDIQLAYSRDGFGWHRCMQGERLVGLGAPGEWDSLCLTPSSTVIYRPDRMVIYYTGWPVDHSGYGSLPYDEQPLECIGAAELRPDGFVLLEAGPAPAELMTRPFAVEDGELYVNAAVAADEDALVAVELCDTNGEALPGYSYADHIPLRGDGIQPVQWRGQPDPELLRRQIIRVRMRAVKAQLYAFGFPQGDDPAVYWRFKEISCLDPLRYDVAPAEEGAS</sequence>
<name>A0A927BZ56_9BACL</name>
<evidence type="ECO:0000313" key="1">
    <source>
        <dbReference type="EMBL" id="MBD2848275.1"/>
    </source>
</evidence>
<dbReference type="AlphaFoldDB" id="A0A927BZ56"/>
<dbReference type="EMBL" id="JACXIZ010000060">
    <property type="protein sequence ID" value="MBD2848275.1"/>
    <property type="molecule type" value="Genomic_DNA"/>
</dbReference>
<proteinExistence type="predicted"/>
<comment type="caution">
    <text evidence="1">The sequence shown here is derived from an EMBL/GenBank/DDBJ whole genome shotgun (WGS) entry which is preliminary data.</text>
</comment>
<evidence type="ECO:0000313" key="2">
    <source>
        <dbReference type="Proteomes" id="UP000621560"/>
    </source>
</evidence>
<organism evidence="1 2">
    <name type="scientific">Paenibacillus sabuli</name>
    <dbReference type="NCBI Taxonomy" id="2772509"/>
    <lineage>
        <taxon>Bacteria</taxon>
        <taxon>Bacillati</taxon>
        <taxon>Bacillota</taxon>
        <taxon>Bacilli</taxon>
        <taxon>Bacillales</taxon>
        <taxon>Paenibacillaceae</taxon>
        <taxon>Paenibacillus</taxon>
    </lineage>
</organism>
<dbReference type="RefSeq" id="WP_190921374.1">
    <property type="nucleotide sequence ID" value="NZ_JACXIZ010000060.1"/>
</dbReference>
<reference evidence="1" key="1">
    <citation type="submission" date="2020-09" db="EMBL/GenBank/DDBJ databases">
        <title>A novel bacterium of genus Paenibacillus, isolated from South China Sea.</title>
        <authorList>
            <person name="Huang H."/>
            <person name="Mo K."/>
            <person name="Hu Y."/>
        </authorList>
    </citation>
    <scope>NUCLEOTIDE SEQUENCE</scope>
    <source>
        <strain evidence="1">IB182496</strain>
    </source>
</reference>
<dbReference type="SUPFAM" id="SSF75005">
    <property type="entry name" value="Arabinanase/levansucrase/invertase"/>
    <property type="match status" value="1"/>
</dbReference>
<accession>A0A927BZ56</accession>
<dbReference type="InterPro" id="IPR023296">
    <property type="entry name" value="Glyco_hydro_beta-prop_sf"/>
</dbReference>
<gene>
    <name evidence="1" type="ORF">IDH44_24025</name>
</gene>
<dbReference type="Proteomes" id="UP000621560">
    <property type="component" value="Unassembled WGS sequence"/>
</dbReference>
<dbReference type="Gene3D" id="2.115.10.20">
    <property type="entry name" value="Glycosyl hydrolase domain, family 43"/>
    <property type="match status" value="2"/>
</dbReference>